<name>A0ABQ9JTC2_9CUCU</name>
<dbReference type="EMBL" id="JAPWTJ010000177">
    <property type="protein sequence ID" value="KAJ8981544.1"/>
    <property type="molecule type" value="Genomic_DNA"/>
</dbReference>
<feature type="region of interest" description="Disordered" evidence="1">
    <location>
        <begin position="276"/>
        <end position="296"/>
    </location>
</feature>
<proteinExistence type="predicted"/>
<comment type="caution">
    <text evidence="2">The sequence shown here is derived from an EMBL/GenBank/DDBJ whole genome shotgun (WGS) entry which is preliminary data.</text>
</comment>
<evidence type="ECO:0000313" key="2">
    <source>
        <dbReference type="EMBL" id="KAJ8981544.1"/>
    </source>
</evidence>
<gene>
    <name evidence="2" type="ORF">NQ317_009803</name>
</gene>
<accession>A0ABQ9JTC2</accession>
<keyword evidence="3" id="KW-1185">Reference proteome</keyword>
<dbReference type="Proteomes" id="UP001162164">
    <property type="component" value="Unassembled WGS sequence"/>
</dbReference>
<protein>
    <submittedName>
        <fullName evidence="2">Uncharacterized protein</fullName>
    </submittedName>
</protein>
<organism evidence="2 3">
    <name type="scientific">Molorchus minor</name>
    <dbReference type="NCBI Taxonomy" id="1323400"/>
    <lineage>
        <taxon>Eukaryota</taxon>
        <taxon>Metazoa</taxon>
        <taxon>Ecdysozoa</taxon>
        <taxon>Arthropoda</taxon>
        <taxon>Hexapoda</taxon>
        <taxon>Insecta</taxon>
        <taxon>Pterygota</taxon>
        <taxon>Neoptera</taxon>
        <taxon>Endopterygota</taxon>
        <taxon>Coleoptera</taxon>
        <taxon>Polyphaga</taxon>
        <taxon>Cucujiformia</taxon>
        <taxon>Chrysomeloidea</taxon>
        <taxon>Cerambycidae</taxon>
        <taxon>Lamiinae</taxon>
        <taxon>Monochamini</taxon>
        <taxon>Molorchus</taxon>
    </lineage>
</organism>
<reference evidence="2" key="1">
    <citation type="journal article" date="2023" name="Insect Mol. Biol.">
        <title>Genome sequencing provides insights into the evolution of gene families encoding plant cell wall-degrading enzymes in longhorned beetles.</title>
        <authorList>
            <person name="Shin N.R."/>
            <person name="Okamura Y."/>
            <person name="Kirsch R."/>
            <person name="Pauchet Y."/>
        </authorList>
    </citation>
    <scope>NUCLEOTIDE SEQUENCE</scope>
    <source>
        <strain evidence="2">MMC_N1</strain>
    </source>
</reference>
<evidence type="ECO:0000256" key="1">
    <source>
        <dbReference type="SAM" id="MobiDB-lite"/>
    </source>
</evidence>
<sequence length="321" mass="36485">METGQEPFTKQFTALKEIREDEVPSIETFIRQGENIPNIPLQTNFDALNLPFTTNFPVTHGYSIPKSSSNDEPIDLTTFNNRVLKNTETKFQSHSFPMANCSQEGIIMDQSNDYHARRRRKRRKFAYTTDGKLVLVSSSDSLQSPSSFSESKQLEILKAAKSLFSKRTRTLYHWMYPNAAKQQIKAAVASSWESLGTQEKDFYISQVLGRFGFPQSSLMINPQLGGIKELPPIPDNTESKLKSRELQSAISSIMPENHLQTALASSPLTFEEFERRGRPLGSSNKRQKFDLNGSLTQDFKDDPELSQELQQFANIFNLNKI</sequence>
<evidence type="ECO:0000313" key="3">
    <source>
        <dbReference type="Proteomes" id="UP001162164"/>
    </source>
</evidence>